<feature type="transmembrane region" description="Helical" evidence="1">
    <location>
        <begin position="345"/>
        <end position="362"/>
    </location>
</feature>
<dbReference type="Pfam" id="PF03806">
    <property type="entry name" value="ABG_transport"/>
    <property type="match status" value="1"/>
</dbReference>
<name>A0A0C2VS40_9BACL</name>
<feature type="transmembrane region" description="Helical" evidence="1">
    <location>
        <begin position="164"/>
        <end position="181"/>
    </location>
</feature>
<dbReference type="Proteomes" id="UP000031938">
    <property type="component" value="Unassembled WGS sequence"/>
</dbReference>
<feature type="transmembrane region" description="Helical" evidence="1">
    <location>
        <begin position="302"/>
        <end position="324"/>
    </location>
</feature>
<dbReference type="STRING" id="889306.KP78_18340"/>
<dbReference type="GO" id="GO:1902604">
    <property type="term" value="P:p-aminobenzoyl-glutamate transmembrane transport"/>
    <property type="evidence" value="ECO:0007669"/>
    <property type="project" value="InterPro"/>
</dbReference>
<feature type="transmembrane region" description="Helical" evidence="1">
    <location>
        <begin position="140"/>
        <end position="157"/>
    </location>
</feature>
<evidence type="ECO:0000313" key="3">
    <source>
        <dbReference type="Proteomes" id="UP000031938"/>
    </source>
</evidence>
<dbReference type="EMBL" id="JXRP01000014">
    <property type="protein sequence ID" value="KIL47261.1"/>
    <property type="molecule type" value="Genomic_DNA"/>
</dbReference>
<feature type="transmembrane region" description="Helical" evidence="1">
    <location>
        <begin position="411"/>
        <end position="429"/>
    </location>
</feature>
<feature type="transmembrane region" description="Helical" evidence="1">
    <location>
        <begin position="28"/>
        <end position="51"/>
    </location>
</feature>
<dbReference type="AlphaFoldDB" id="A0A0C2VS40"/>
<feature type="transmembrane region" description="Helical" evidence="1">
    <location>
        <begin position="213"/>
        <end position="231"/>
    </location>
</feature>
<keyword evidence="1" id="KW-1133">Transmembrane helix</keyword>
<feature type="transmembrane region" description="Helical" evidence="1">
    <location>
        <begin position="71"/>
        <end position="101"/>
    </location>
</feature>
<feature type="transmembrane region" description="Helical" evidence="1">
    <location>
        <begin position="472"/>
        <end position="496"/>
    </location>
</feature>
<accession>A0A0C2VS40</accession>
<dbReference type="InterPro" id="IPR004697">
    <property type="entry name" value="AbgT"/>
</dbReference>
<dbReference type="OrthoDB" id="3314392at2"/>
<proteinExistence type="predicted"/>
<sequence>MDTTKKRRIFTKALDGVERIGNKLPHPITLFFAFAALVVLVSALGSALGWSVENVEGEEVQVFNLLSSEGILYMFQSAVSNFTGFAPLGTVLVTMLGIGIAERTGLISTALKALVTSVPKQLLTAALVFGGVMSSMAADAGYVVLVPLGAVLFAGLGRHPLAGLAAAFAGVSGGFSANLLVTSLDPLLGNLTIEAAATIDPAYAADMNILMNYYFMIVSVFMITIVGTLVTEKIVEPRLGTFKGNANDDESEDLKRVTPLEKKGLWAAFFSIIITSVFVALLVVPSWGALRAGAEEILAAPFFQVLVPILFIFFLIPGFVYGVVTKSIKNDTDVANQMSDTMATMGMYIVLAFAAGQFVAYFNTSNLGLIFAYNAADFLRDAGLDGMLLILGFLFIVGIINLFIGSASAKWAFMAPVFVPILMHLGYAPELTQALYRIADSATNIISPLMPYFAIVIAFAQKYDKKVGIGTLVATMVPYSIAFSIVWTIMLLIFMYTGIDLGPGANVFYNQ</sequence>
<protein>
    <submittedName>
        <fullName evidence="2">Aminobenzoyl-glutamate transporter</fullName>
    </submittedName>
</protein>
<organism evidence="2 3">
    <name type="scientific">Jeotgalibacillus soli</name>
    <dbReference type="NCBI Taxonomy" id="889306"/>
    <lineage>
        <taxon>Bacteria</taxon>
        <taxon>Bacillati</taxon>
        <taxon>Bacillota</taxon>
        <taxon>Bacilli</taxon>
        <taxon>Bacillales</taxon>
        <taxon>Caryophanaceae</taxon>
        <taxon>Jeotgalibacillus</taxon>
    </lineage>
</organism>
<keyword evidence="1" id="KW-0812">Transmembrane</keyword>
<gene>
    <name evidence="2" type="ORF">KP78_18340</name>
</gene>
<feature type="transmembrane region" description="Helical" evidence="1">
    <location>
        <begin position="382"/>
        <end position="404"/>
    </location>
</feature>
<comment type="caution">
    <text evidence="2">The sequence shown here is derived from an EMBL/GenBank/DDBJ whole genome shotgun (WGS) entry which is preliminary data.</text>
</comment>
<dbReference type="RefSeq" id="WP_041088069.1">
    <property type="nucleotide sequence ID" value="NZ_JXRP01000014.1"/>
</dbReference>
<dbReference type="GO" id="GO:0015558">
    <property type="term" value="F:secondary active p-aminobenzoyl-glutamate transmembrane transporter activity"/>
    <property type="evidence" value="ECO:0007669"/>
    <property type="project" value="InterPro"/>
</dbReference>
<evidence type="ECO:0000313" key="2">
    <source>
        <dbReference type="EMBL" id="KIL47261.1"/>
    </source>
</evidence>
<keyword evidence="3" id="KW-1185">Reference proteome</keyword>
<dbReference type="PATRIC" id="fig|889306.3.peg.1848"/>
<reference evidence="2 3" key="1">
    <citation type="submission" date="2015-01" db="EMBL/GenBank/DDBJ databases">
        <title>Genome sequencing of Jeotgalibacillus soli.</title>
        <authorList>
            <person name="Goh K.M."/>
            <person name="Chan K.-G."/>
            <person name="Yaakop A.S."/>
            <person name="Ee R."/>
            <person name="Gan H.M."/>
            <person name="Chan C.S."/>
        </authorList>
    </citation>
    <scope>NUCLEOTIDE SEQUENCE [LARGE SCALE GENOMIC DNA]</scope>
    <source>
        <strain evidence="2 3">P9</strain>
    </source>
</reference>
<keyword evidence="1" id="KW-0472">Membrane</keyword>
<feature type="transmembrane region" description="Helical" evidence="1">
    <location>
        <begin position="265"/>
        <end position="290"/>
    </location>
</feature>
<feature type="transmembrane region" description="Helical" evidence="1">
    <location>
        <begin position="441"/>
        <end position="460"/>
    </location>
</feature>
<dbReference type="PANTHER" id="PTHR30282:SF0">
    <property type="entry name" value="P-AMINOBENZOYL-GLUTAMATE TRANSPORT PROTEIN"/>
    <property type="match status" value="1"/>
</dbReference>
<feature type="transmembrane region" description="Helical" evidence="1">
    <location>
        <begin position="113"/>
        <end position="134"/>
    </location>
</feature>
<evidence type="ECO:0000256" key="1">
    <source>
        <dbReference type="SAM" id="Phobius"/>
    </source>
</evidence>
<dbReference type="PANTHER" id="PTHR30282">
    <property type="entry name" value="P-AMINOBENZOYL GLUTAMATE TRANSPORTER"/>
    <property type="match status" value="1"/>
</dbReference>